<dbReference type="OMA" id="DLNIVFF"/>
<dbReference type="Pfam" id="PF00197">
    <property type="entry name" value="Kunitz_legume"/>
    <property type="match status" value="1"/>
</dbReference>
<dbReference type="PRINTS" id="PR00291">
    <property type="entry name" value="KUNITZINHBTR"/>
</dbReference>
<dbReference type="CDD" id="cd23375">
    <property type="entry name" value="beta-trefoil_STI_VvMLP-like"/>
    <property type="match status" value="1"/>
</dbReference>
<dbReference type="EMBL" id="CM010722">
    <property type="protein sequence ID" value="RZC75094.1"/>
    <property type="molecule type" value="Genomic_DNA"/>
</dbReference>
<gene>
    <name evidence="2" type="ORF">C5167_050580</name>
</gene>
<feature type="chain" id="PRO_5021493420" evidence="1">
    <location>
        <begin position="23"/>
        <end position="201"/>
    </location>
</feature>
<evidence type="ECO:0000313" key="2">
    <source>
        <dbReference type="EMBL" id="RZC75094.1"/>
    </source>
</evidence>
<dbReference type="PANTHER" id="PTHR33107">
    <property type="entry name" value="KUNITZ TRYPSIN INHIBITOR 2"/>
    <property type="match status" value="1"/>
</dbReference>
<dbReference type="AlphaFoldDB" id="A0A4Y7KP11"/>
<dbReference type="STRING" id="3469.A0A4Y7KP11"/>
<dbReference type="InterPro" id="IPR011065">
    <property type="entry name" value="Kunitz_inhibitor_STI-like_sf"/>
</dbReference>
<dbReference type="SUPFAM" id="SSF50386">
    <property type="entry name" value="STI-like"/>
    <property type="match status" value="1"/>
</dbReference>
<dbReference type="Gramene" id="RZC75094">
    <property type="protein sequence ID" value="RZC75094"/>
    <property type="gene ID" value="C5167_050580"/>
</dbReference>
<keyword evidence="1" id="KW-0732">Signal</keyword>
<dbReference type="InterPro" id="IPR002160">
    <property type="entry name" value="Prot_inh_Kunz-lg"/>
</dbReference>
<reference evidence="2 3" key="1">
    <citation type="journal article" date="2018" name="Science">
        <title>The opium poppy genome and morphinan production.</title>
        <authorList>
            <person name="Guo L."/>
            <person name="Winzer T."/>
            <person name="Yang X."/>
            <person name="Li Y."/>
            <person name="Ning Z."/>
            <person name="He Z."/>
            <person name="Teodor R."/>
            <person name="Lu Y."/>
            <person name="Bowser T.A."/>
            <person name="Graham I.A."/>
            <person name="Ye K."/>
        </authorList>
    </citation>
    <scope>NUCLEOTIDE SEQUENCE [LARGE SCALE GENOMIC DNA]</scope>
    <source>
        <strain evidence="3">cv. HN1</strain>
        <tissue evidence="2">Leaves</tissue>
    </source>
</reference>
<dbReference type="Proteomes" id="UP000316621">
    <property type="component" value="Chromosome 8"/>
</dbReference>
<protein>
    <submittedName>
        <fullName evidence="2">Uncharacterized protein</fullName>
    </submittedName>
</protein>
<proteinExistence type="predicted"/>
<sequence length="201" mass="21779">MKISFLVLALLLSSLSIISSMALTDTIVLDMDGAKLQTSSNYYVVPVIRGKGGGGLGIGLLDNTCPFFVLQENFEVSNGIPLRFFHADRNLKAVNISVDVNVVFSTATTCVQSTAWRLGEIDDLTGKRYVKTGGIVGNPGLGTVNNWFKIEKHGGDYKLVYCPSVCKFCKVVCGDLGVLYEDGSRWLGLSDVPLAIMFRKA</sequence>
<organism evidence="2 3">
    <name type="scientific">Papaver somniferum</name>
    <name type="common">Opium poppy</name>
    <dbReference type="NCBI Taxonomy" id="3469"/>
    <lineage>
        <taxon>Eukaryota</taxon>
        <taxon>Viridiplantae</taxon>
        <taxon>Streptophyta</taxon>
        <taxon>Embryophyta</taxon>
        <taxon>Tracheophyta</taxon>
        <taxon>Spermatophyta</taxon>
        <taxon>Magnoliopsida</taxon>
        <taxon>Ranunculales</taxon>
        <taxon>Papaveraceae</taxon>
        <taxon>Papaveroideae</taxon>
        <taxon>Papaver</taxon>
    </lineage>
</organism>
<evidence type="ECO:0000313" key="3">
    <source>
        <dbReference type="Proteomes" id="UP000316621"/>
    </source>
</evidence>
<evidence type="ECO:0000256" key="1">
    <source>
        <dbReference type="SAM" id="SignalP"/>
    </source>
</evidence>
<dbReference type="GO" id="GO:0004866">
    <property type="term" value="F:endopeptidase inhibitor activity"/>
    <property type="evidence" value="ECO:0007669"/>
    <property type="project" value="InterPro"/>
</dbReference>
<feature type="signal peptide" evidence="1">
    <location>
        <begin position="1"/>
        <end position="22"/>
    </location>
</feature>
<name>A0A4Y7KP11_PAPSO</name>
<dbReference type="SMART" id="SM00452">
    <property type="entry name" value="STI"/>
    <property type="match status" value="1"/>
</dbReference>
<keyword evidence="3" id="KW-1185">Reference proteome</keyword>
<dbReference type="Gene3D" id="2.80.10.50">
    <property type="match status" value="1"/>
</dbReference>
<dbReference type="OrthoDB" id="1918435at2759"/>
<dbReference type="PANTHER" id="PTHR33107:SF5">
    <property type="entry name" value="KUNITZ TRYPSIN INHIBITOR 5"/>
    <property type="match status" value="1"/>
</dbReference>
<accession>A0A4Y7KP11</accession>